<feature type="region of interest" description="Disordered" evidence="1">
    <location>
        <begin position="55"/>
        <end position="79"/>
    </location>
</feature>
<organism evidence="3 4">
    <name type="scientific">Candidatus Nomurabacteria bacterium RIFCSPLOWO2_01_FULL_41_12</name>
    <dbReference type="NCBI Taxonomy" id="1801774"/>
    <lineage>
        <taxon>Bacteria</taxon>
        <taxon>Candidatus Nomuraibacteriota</taxon>
    </lineage>
</organism>
<protein>
    <recommendedName>
        <fullName evidence="5">SHS2 domain-containing protein</fullName>
    </recommendedName>
</protein>
<dbReference type="Gene3D" id="3.30.420.40">
    <property type="match status" value="2"/>
</dbReference>
<feature type="transmembrane region" description="Helical" evidence="2">
    <location>
        <begin position="364"/>
        <end position="386"/>
    </location>
</feature>
<dbReference type="Pfam" id="PF11104">
    <property type="entry name" value="PilM_2"/>
    <property type="match status" value="1"/>
</dbReference>
<evidence type="ECO:0000256" key="2">
    <source>
        <dbReference type="SAM" id="Phobius"/>
    </source>
</evidence>
<feature type="compositionally biased region" description="Basic and acidic residues" evidence="1">
    <location>
        <begin position="69"/>
        <end position="79"/>
    </location>
</feature>
<dbReference type="EMBL" id="MFUY01000020">
    <property type="protein sequence ID" value="OGI85856.1"/>
    <property type="molecule type" value="Genomic_DNA"/>
</dbReference>
<gene>
    <name evidence="3" type="ORF">A3A05_00640</name>
</gene>
<keyword evidence="2" id="KW-0812">Transmembrane</keyword>
<accession>A0A1F6WVE8</accession>
<reference evidence="3 4" key="1">
    <citation type="journal article" date="2016" name="Nat. Commun.">
        <title>Thousands of microbial genomes shed light on interconnected biogeochemical processes in an aquifer system.</title>
        <authorList>
            <person name="Anantharaman K."/>
            <person name="Brown C.T."/>
            <person name="Hug L.A."/>
            <person name="Sharon I."/>
            <person name="Castelle C.J."/>
            <person name="Probst A.J."/>
            <person name="Thomas B.C."/>
            <person name="Singh A."/>
            <person name="Wilkins M.J."/>
            <person name="Karaoz U."/>
            <person name="Brodie E.L."/>
            <person name="Williams K.H."/>
            <person name="Hubbard S.S."/>
            <person name="Banfield J.F."/>
        </authorList>
    </citation>
    <scope>NUCLEOTIDE SEQUENCE [LARGE SCALE GENOMIC DNA]</scope>
</reference>
<dbReference type="AlphaFoldDB" id="A0A1F6WVE8"/>
<dbReference type="Proteomes" id="UP000176187">
    <property type="component" value="Unassembled WGS sequence"/>
</dbReference>
<comment type="caution">
    <text evidence="3">The sequence shown here is derived from an EMBL/GenBank/DDBJ whole genome shotgun (WGS) entry which is preliminary data.</text>
</comment>
<keyword evidence="2" id="KW-0472">Membrane</keyword>
<dbReference type="STRING" id="1801774.A3A05_00640"/>
<dbReference type="InterPro" id="IPR005883">
    <property type="entry name" value="PilM"/>
</dbReference>
<sequence>MNILSLLIKEKHIAGVEVSDKVIRIAYFHPRKKEGGLRASIIKIPQFIKRIKPKASPGIKQPIDSPATHPEESSSRKEPEQYELILIEEPIAANIIKEGAVVDKEFLGKTLKDIWTRAKLNADYAIVAIPEDKIYSRIFPFPKTVSGTHLEEAINLAINFQLPVKKDEVYLGSEDAGESDIVKEVLISAIPKTVADGYIEALSYAGIKILALESHLASLARAINLELGSAKLLTKKNQNGTTVFILKDGIVHFSRTLPEAFIKGDNFLENEKQHIKTAFEIEEKTQVSELPFTQATVRSEYAKYPELNRLNPELQAKWLIAIGVAIRGEIPEGADSHISLLPVGTTEAYQYQKTTSFVTLIRNIIIGVSIFFGFAFLAAYLFIFYLSQTSNKINSNIGISPISADVLEKEAWVKKINGMTEASRVILSTTPHWSILLEDINSRVISGILITNFSAVSIAEHMSMTGTAKDRNTLNLFKKSLQDSIYLTEVELPIKNLEQKVDIPFSISFRLNDPSMLYYK</sequence>
<name>A0A1F6WVE8_9BACT</name>
<evidence type="ECO:0000313" key="4">
    <source>
        <dbReference type="Proteomes" id="UP000176187"/>
    </source>
</evidence>
<proteinExistence type="predicted"/>
<evidence type="ECO:0008006" key="5">
    <source>
        <dbReference type="Google" id="ProtNLM"/>
    </source>
</evidence>
<evidence type="ECO:0000256" key="1">
    <source>
        <dbReference type="SAM" id="MobiDB-lite"/>
    </source>
</evidence>
<dbReference type="Gene3D" id="3.30.1490.300">
    <property type="match status" value="1"/>
</dbReference>
<evidence type="ECO:0000313" key="3">
    <source>
        <dbReference type="EMBL" id="OGI85856.1"/>
    </source>
</evidence>
<keyword evidence="2" id="KW-1133">Transmembrane helix</keyword>